<dbReference type="InterPro" id="IPR029063">
    <property type="entry name" value="SAM-dependent_MTases_sf"/>
</dbReference>
<evidence type="ECO:0000256" key="6">
    <source>
        <dbReference type="ARBA" id="ARBA00022691"/>
    </source>
</evidence>
<feature type="region of interest" description="Disordered" evidence="10">
    <location>
        <begin position="147"/>
        <end position="184"/>
    </location>
</feature>
<dbReference type="GO" id="GO:0031515">
    <property type="term" value="C:tRNA (m1A) methyltransferase complex"/>
    <property type="evidence" value="ECO:0007669"/>
    <property type="project" value="InterPro"/>
</dbReference>
<feature type="domain" description="tRNA (adenine(58)-N(1))-methyltransferase catalytic subunit TRM61 C-terminal" evidence="11">
    <location>
        <begin position="81"/>
        <end position="150"/>
    </location>
</feature>
<evidence type="ECO:0000256" key="2">
    <source>
        <dbReference type="ARBA" id="ARBA00012796"/>
    </source>
</evidence>
<keyword evidence="13" id="KW-1185">Reference proteome</keyword>
<sequence length="364" mass="41349">MPPTPETWTISLPHRTQVVYTPDYSYVLQRLRVRPGDTLIEAGAGSGSFTHASCRAVFNGYPQSEPSDTANGVSKKRKRRHGHVYSFEYHEPRAEALRKEVKEHGLDQLVTVTHRDVYADGFNIEGEDEPQANAVFLDLPAPWLALRHLTRTPPPPPKPSNNSTPVPGDAASSATSDSKPFRSPLNPHKTTYLCTFSPCIEQVQRTTTEMRRIGWQDIEMVEVLHKRIDVRRERVGLQEEGLRGVNAVAATVDEALGRLREVEGRFREYHRGQQVDGGADAEGDSTGKEKKPGYKETRLQKIKEKEKERKTWKEGRLVHRTEPEIKTHTSYLCFAVLPRLWTAEDEEKARKKWGNKVEAVEKKQ</sequence>
<proteinExistence type="predicted"/>
<evidence type="ECO:0000313" key="13">
    <source>
        <dbReference type="Proteomes" id="UP000799776"/>
    </source>
</evidence>
<dbReference type="EC" id="2.1.1.220" evidence="2"/>
<evidence type="ECO:0000256" key="3">
    <source>
        <dbReference type="ARBA" id="ARBA00015963"/>
    </source>
</evidence>
<dbReference type="GO" id="GO:0160107">
    <property type="term" value="F:tRNA (adenine(58)-N1)-methyltransferase activity"/>
    <property type="evidence" value="ECO:0007669"/>
    <property type="project" value="UniProtKB-EC"/>
</dbReference>
<evidence type="ECO:0000256" key="10">
    <source>
        <dbReference type="SAM" id="MobiDB-lite"/>
    </source>
</evidence>
<evidence type="ECO:0000256" key="8">
    <source>
        <dbReference type="ARBA" id="ARBA00023242"/>
    </source>
</evidence>
<feature type="domain" description="tRNA (adenine(58)-N(1))-methyltransferase catalytic subunit TRM61 C-terminal" evidence="11">
    <location>
        <begin position="2"/>
        <end position="57"/>
    </location>
</feature>
<dbReference type="AlphaFoldDB" id="A0A9P4HW93"/>
<accession>A0A9P4HW93</accession>
<comment type="caution">
    <text evidence="12">The sequence shown here is derived from an EMBL/GenBank/DDBJ whole genome shotgun (WGS) entry which is preliminary data.</text>
</comment>
<keyword evidence="4 12" id="KW-0489">Methyltransferase</keyword>
<keyword evidence="5" id="KW-0808">Transferase</keyword>
<evidence type="ECO:0000256" key="5">
    <source>
        <dbReference type="ARBA" id="ARBA00022679"/>
    </source>
</evidence>
<dbReference type="SUPFAM" id="SSF53335">
    <property type="entry name" value="S-adenosyl-L-methionine-dependent methyltransferases"/>
    <property type="match status" value="1"/>
</dbReference>
<evidence type="ECO:0000313" key="12">
    <source>
        <dbReference type="EMBL" id="KAF2087582.1"/>
    </source>
</evidence>
<gene>
    <name evidence="12" type="ORF">K490DRAFT_56683</name>
</gene>
<keyword evidence="7" id="KW-0819">tRNA processing</keyword>
<reference evidence="12" key="1">
    <citation type="journal article" date="2020" name="Stud. Mycol.">
        <title>101 Dothideomycetes genomes: a test case for predicting lifestyles and emergence of pathogens.</title>
        <authorList>
            <person name="Haridas S."/>
            <person name="Albert R."/>
            <person name="Binder M."/>
            <person name="Bloem J."/>
            <person name="Labutti K."/>
            <person name="Salamov A."/>
            <person name="Andreopoulos B."/>
            <person name="Baker S."/>
            <person name="Barry K."/>
            <person name="Bills G."/>
            <person name="Bluhm B."/>
            <person name="Cannon C."/>
            <person name="Castanera R."/>
            <person name="Culley D."/>
            <person name="Daum C."/>
            <person name="Ezra D."/>
            <person name="Gonzalez J."/>
            <person name="Henrissat B."/>
            <person name="Kuo A."/>
            <person name="Liang C."/>
            <person name="Lipzen A."/>
            <person name="Lutzoni F."/>
            <person name="Magnuson J."/>
            <person name="Mondo S."/>
            <person name="Nolan M."/>
            <person name="Ohm R."/>
            <person name="Pangilinan J."/>
            <person name="Park H.-J."/>
            <person name="Ramirez L."/>
            <person name="Alfaro M."/>
            <person name="Sun H."/>
            <person name="Tritt A."/>
            <person name="Yoshinaga Y."/>
            <person name="Zwiers L.-H."/>
            <person name="Turgeon B."/>
            <person name="Goodwin S."/>
            <person name="Spatafora J."/>
            <person name="Crous P."/>
            <person name="Grigoriev I."/>
        </authorList>
    </citation>
    <scope>NUCLEOTIDE SEQUENCE</scope>
    <source>
        <strain evidence="12">CBS 121410</strain>
    </source>
</reference>
<name>A0A9P4HW93_9PEZI</name>
<dbReference type="Proteomes" id="UP000799776">
    <property type="component" value="Unassembled WGS sequence"/>
</dbReference>
<evidence type="ECO:0000256" key="7">
    <source>
        <dbReference type="ARBA" id="ARBA00022694"/>
    </source>
</evidence>
<feature type="compositionally biased region" description="Basic and acidic residues" evidence="10">
    <location>
        <begin position="285"/>
        <end position="307"/>
    </location>
</feature>
<evidence type="ECO:0000256" key="4">
    <source>
        <dbReference type="ARBA" id="ARBA00022603"/>
    </source>
</evidence>
<keyword evidence="8" id="KW-0539">Nucleus</keyword>
<dbReference type="PROSITE" id="PS51620">
    <property type="entry name" value="SAM_TRM61"/>
    <property type="match status" value="1"/>
</dbReference>
<dbReference type="Pfam" id="PF08704">
    <property type="entry name" value="GCD14"/>
    <property type="match status" value="3"/>
</dbReference>
<evidence type="ECO:0000256" key="1">
    <source>
        <dbReference type="ARBA" id="ARBA00004123"/>
    </source>
</evidence>
<dbReference type="GO" id="GO:0005634">
    <property type="term" value="C:nucleus"/>
    <property type="evidence" value="ECO:0007669"/>
    <property type="project" value="UniProtKB-SubCell"/>
</dbReference>
<dbReference type="InterPro" id="IPR049470">
    <property type="entry name" value="TRM61_C"/>
</dbReference>
<dbReference type="PANTHER" id="PTHR12133:SF2">
    <property type="entry name" value="TRNA (ADENINE(58)-N(1))-METHYLTRANSFERASE CATALYTIC SUBUNIT TRMT61A"/>
    <property type="match status" value="1"/>
</dbReference>
<evidence type="ECO:0000256" key="9">
    <source>
        <dbReference type="ARBA" id="ARBA00033309"/>
    </source>
</evidence>
<dbReference type="PANTHER" id="PTHR12133">
    <property type="entry name" value="TRNA (ADENINE(58)-N(1))-METHYLTRANSFERASE"/>
    <property type="match status" value="1"/>
</dbReference>
<organism evidence="12 13">
    <name type="scientific">Saccharata proteae CBS 121410</name>
    <dbReference type="NCBI Taxonomy" id="1314787"/>
    <lineage>
        <taxon>Eukaryota</taxon>
        <taxon>Fungi</taxon>
        <taxon>Dikarya</taxon>
        <taxon>Ascomycota</taxon>
        <taxon>Pezizomycotina</taxon>
        <taxon>Dothideomycetes</taxon>
        <taxon>Dothideomycetes incertae sedis</taxon>
        <taxon>Botryosphaeriales</taxon>
        <taxon>Saccharataceae</taxon>
        <taxon>Saccharata</taxon>
    </lineage>
</organism>
<dbReference type="Gene3D" id="3.40.50.150">
    <property type="entry name" value="Vaccinia Virus protein VP39"/>
    <property type="match status" value="1"/>
</dbReference>
<dbReference type="InterPro" id="IPR014816">
    <property type="entry name" value="tRNA_MeTrfase_Gcd14"/>
</dbReference>
<comment type="subcellular location">
    <subcellularLocation>
        <location evidence="1">Nucleus</location>
    </subcellularLocation>
</comment>
<dbReference type="GO" id="GO:0030488">
    <property type="term" value="P:tRNA methylation"/>
    <property type="evidence" value="ECO:0007669"/>
    <property type="project" value="InterPro"/>
</dbReference>
<dbReference type="OrthoDB" id="1925287at2759"/>
<protein>
    <recommendedName>
        <fullName evidence="3">tRNA (adenine(58)-N(1))-methyltransferase catalytic subunit TRM61</fullName>
        <ecNumber evidence="2">2.1.1.220</ecNumber>
    </recommendedName>
    <alternativeName>
        <fullName evidence="9">tRNA(m1A58)-methyltransferase subunit TRM61</fullName>
    </alternativeName>
</protein>
<feature type="domain" description="tRNA (adenine(58)-N(1))-methyltransferase catalytic subunit TRM61 C-terminal" evidence="11">
    <location>
        <begin position="188"/>
        <end position="336"/>
    </location>
</feature>
<dbReference type="EMBL" id="ML978719">
    <property type="protein sequence ID" value="KAF2087582.1"/>
    <property type="molecule type" value="Genomic_DNA"/>
</dbReference>
<evidence type="ECO:0000259" key="11">
    <source>
        <dbReference type="Pfam" id="PF08704"/>
    </source>
</evidence>
<keyword evidence="6" id="KW-0949">S-adenosyl-L-methionine</keyword>
<feature type="region of interest" description="Disordered" evidence="10">
    <location>
        <begin position="269"/>
        <end position="307"/>
    </location>
</feature>